<feature type="compositionally biased region" description="Low complexity" evidence="1">
    <location>
        <begin position="10"/>
        <end position="35"/>
    </location>
</feature>
<feature type="region of interest" description="Disordered" evidence="1">
    <location>
        <begin position="1"/>
        <end position="35"/>
    </location>
</feature>
<keyword evidence="2" id="KW-0812">Transmembrane</keyword>
<proteinExistence type="predicted"/>
<evidence type="ECO:0000313" key="5">
    <source>
        <dbReference type="Proteomes" id="UP000663832"/>
    </source>
</evidence>
<dbReference type="EMBL" id="CAJNOM010001059">
    <property type="protein sequence ID" value="CAF1589266.1"/>
    <property type="molecule type" value="Genomic_DNA"/>
</dbReference>
<keyword evidence="2" id="KW-1133">Transmembrane helix</keyword>
<feature type="transmembrane region" description="Helical" evidence="2">
    <location>
        <begin position="161"/>
        <end position="180"/>
    </location>
</feature>
<evidence type="ECO:0000256" key="1">
    <source>
        <dbReference type="SAM" id="MobiDB-lite"/>
    </source>
</evidence>
<dbReference type="Proteomes" id="UP000663877">
    <property type="component" value="Unassembled WGS sequence"/>
</dbReference>
<gene>
    <name evidence="3" type="ORF">BJG266_LOCUS33837</name>
    <name evidence="4" type="ORF">QVE165_LOCUS51025</name>
</gene>
<keyword evidence="2" id="KW-0472">Membrane</keyword>
<dbReference type="AlphaFoldDB" id="A0A815ZZ38"/>
<comment type="caution">
    <text evidence="4">The sequence shown here is derived from an EMBL/GenBank/DDBJ whole genome shotgun (WGS) entry which is preliminary data.</text>
</comment>
<protein>
    <submittedName>
        <fullName evidence="4">Uncharacterized protein</fullName>
    </submittedName>
</protein>
<name>A0A815ZZ38_9BILA</name>
<sequence length="182" mass="20616">MHQRRSQGDSKSTSSTSGSLSSMSTTNNASSTSTTGRVSIYSMREKVILNKMTKMMGKLAPNTETEVTSRLHQEIPAIRLDGHLTYCLYSTLQNILHLSAIYIVLYHTVFWLDSSNFNKEILTSSRILEQTKYEHTHFITLTNRYYARTGTSINIDLIDKYIYVGLLGISLVELISAFFLDI</sequence>
<organism evidence="4 5">
    <name type="scientific">Adineta steineri</name>
    <dbReference type="NCBI Taxonomy" id="433720"/>
    <lineage>
        <taxon>Eukaryota</taxon>
        <taxon>Metazoa</taxon>
        <taxon>Spiralia</taxon>
        <taxon>Gnathifera</taxon>
        <taxon>Rotifera</taxon>
        <taxon>Eurotatoria</taxon>
        <taxon>Bdelloidea</taxon>
        <taxon>Adinetida</taxon>
        <taxon>Adinetidae</taxon>
        <taxon>Adineta</taxon>
    </lineage>
</organism>
<feature type="transmembrane region" description="Helical" evidence="2">
    <location>
        <begin position="95"/>
        <end position="112"/>
    </location>
</feature>
<keyword evidence="5" id="KW-1185">Reference proteome</keyword>
<evidence type="ECO:0000313" key="3">
    <source>
        <dbReference type="EMBL" id="CAF1330188.1"/>
    </source>
</evidence>
<evidence type="ECO:0000313" key="4">
    <source>
        <dbReference type="EMBL" id="CAF1589266.1"/>
    </source>
</evidence>
<accession>A0A815ZZ38</accession>
<dbReference type="Proteomes" id="UP000663832">
    <property type="component" value="Unassembled WGS sequence"/>
</dbReference>
<evidence type="ECO:0000256" key="2">
    <source>
        <dbReference type="SAM" id="Phobius"/>
    </source>
</evidence>
<reference evidence="4" key="1">
    <citation type="submission" date="2021-02" db="EMBL/GenBank/DDBJ databases">
        <authorList>
            <person name="Nowell W R."/>
        </authorList>
    </citation>
    <scope>NUCLEOTIDE SEQUENCE</scope>
</reference>
<dbReference type="EMBL" id="CAJNOI010000689">
    <property type="protein sequence ID" value="CAF1330188.1"/>
    <property type="molecule type" value="Genomic_DNA"/>
</dbReference>